<dbReference type="PANTHER" id="PTHR43782:SF3">
    <property type="entry name" value="ARGINASE"/>
    <property type="match status" value="1"/>
</dbReference>
<dbReference type="GO" id="GO:0005829">
    <property type="term" value="C:cytosol"/>
    <property type="evidence" value="ECO:0007669"/>
    <property type="project" value="TreeGrafter"/>
</dbReference>
<dbReference type="PRINTS" id="PR00116">
    <property type="entry name" value="ARGINASE"/>
</dbReference>
<evidence type="ECO:0000256" key="4">
    <source>
        <dbReference type="PROSITE-ProRule" id="PRU00742"/>
    </source>
</evidence>
<keyword evidence="3" id="KW-0464">Manganese</keyword>
<dbReference type="AlphaFoldDB" id="A0A251XSF5"/>
<dbReference type="PROSITE" id="PS51409">
    <property type="entry name" value="ARGINASE_2"/>
    <property type="match status" value="1"/>
</dbReference>
<gene>
    <name evidence="5" type="primary">arg</name>
    <name evidence="5" type="ORF">CMsap09_05800</name>
</gene>
<dbReference type="Gene3D" id="3.40.800.10">
    <property type="entry name" value="Ureohydrolase domain"/>
    <property type="match status" value="1"/>
</dbReference>
<dbReference type="EMBL" id="MDHJ01000001">
    <property type="protein sequence ID" value="OUE08441.1"/>
    <property type="molecule type" value="Genomic_DNA"/>
</dbReference>
<dbReference type="PANTHER" id="PTHR43782">
    <property type="entry name" value="ARGINASE"/>
    <property type="match status" value="1"/>
</dbReference>
<dbReference type="InterPro" id="IPR023696">
    <property type="entry name" value="Ureohydrolase_dom_sf"/>
</dbReference>
<comment type="similarity">
    <text evidence="4">Belongs to the arginase family.</text>
</comment>
<organism evidence="5 6">
    <name type="scientific">Clavibacter michiganensis</name>
    <dbReference type="NCBI Taxonomy" id="28447"/>
    <lineage>
        <taxon>Bacteria</taxon>
        <taxon>Bacillati</taxon>
        <taxon>Actinomycetota</taxon>
        <taxon>Actinomycetes</taxon>
        <taxon>Micrococcales</taxon>
        <taxon>Microbacteriaceae</taxon>
        <taxon>Clavibacter</taxon>
    </lineage>
</organism>
<keyword evidence="1" id="KW-0479">Metal-binding</keyword>
<name>A0A251XSF5_9MICO</name>
<dbReference type="GO" id="GO:0030145">
    <property type="term" value="F:manganese ion binding"/>
    <property type="evidence" value="ECO:0007669"/>
    <property type="project" value="TreeGrafter"/>
</dbReference>
<evidence type="ECO:0000256" key="2">
    <source>
        <dbReference type="ARBA" id="ARBA00022801"/>
    </source>
</evidence>
<reference evidence="5 6" key="1">
    <citation type="submission" date="2016-08" db="EMBL/GenBank/DDBJ databases">
        <title>Genome sequence of Clavibacter michiganensis spp. strain CASJ009.</title>
        <authorList>
            <person name="Thapa S.P."/>
            <person name="Coaker G."/>
        </authorList>
    </citation>
    <scope>NUCLEOTIDE SEQUENCE [LARGE SCALE GENOMIC DNA]</scope>
    <source>
        <strain evidence="5">CASJ009</strain>
    </source>
</reference>
<evidence type="ECO:0000256" key="1">
    <source>
        <dbReference type="ARBA" id="ARBA00022723"/>
    </source>
</evidence>
<evidence type="ECO:0000313" key="5">
    <source>
        <dbReference type="EMBL" id="OUE08441.1"/>
    </source>
</evidence>
<dbReference type="Pfam" id="PF00491">
    <property type="entry name" value="Arginase"/>
    <property type="match status" value="1"/>
</dbReference>
<evidence type="ECO:0000256" key="3">
    <source>
        <dbReference type="ARBA" id="ARBA00023211"/>
    </source>
</evidence>
<proteinExistence type="inferred from homology"/>
<comment type="caution">
    <text evidence="5">The sequence shown here is derived from an EMBL/GenBank/DDBJ whole genome shotgun (WGS) entry which is preliminary data.</text>
</comment>
<dbReference type="InterPro" id="IPR006035">
    <property type="entry name" value="Ureohydrolase"/>
</dbReference>
<keyword evidence="2" id="KW-0378">Hydrolase</keyword>
<dbReference type="CDD" id="cd09999">
    <property type="entry name" value="Arginase-like_1"/>
    <property type="match status" value="1"/>
</dbReference>
<dbReference type="GO" id="GO:0004053">
    <property type="term" value="F:arginase activity"/>
    <property type="evidence" value="ECO:0007669"/>
    <property type="project" value="TreeGrafter"/>
</dbReference>
<evidence type="ECO:0000313" key="6">
    <source>
        <dbReference type="Proteomes" id="UP000195106"/>
    </source>
</evidence>
<dbReference type="SUPFAM" id="SSF52768">
    <property type="entry name" value="Arginase/deacetylase"/>
    <property type="match status" value="1"/>
</dbReference>
<accession>A0A251XSF5</accession>
<sequence length="290" mass="28891">MSAAARDTGGVPASFVVVPQWQGSGSSRAMRLADGAAAIRGDLPASATRVVEVPVEAGESLGTGVLRYASLLAVRTRQEAALQAASAAAAGPLVTIGGDCGVEVASIGHAARAHPGLAVLWLDAHADLNTPASSPSGAFHGMVLRAVLGEGVDGLELPAGTVTADRVVLAGVRALDDAESELVDSRGIQLVGADAVGPEAVVRALRATGATDVYVHVDLDVLDPGGMAGVGYPEPFGPDVQAVTDTIKALRRSFGLAGAGITEFAPSSPAAAVDDMGTILRIIGALTGPV</sequence>
<dbReference type="Proteomes" id="UP000195106">
    <property type="component" value="Unassembled WGS sequence"/>
</dbReference>
<protein>
    <submittedName>
        <fullName evidence="5">Arginase</fullName>
    </submittedName>
</protein>